<keyword evidence="2" id="KW-0472">Membrane</keyword>
<evidence type="ECO:0000256" key="2">
    <source>
        <dbReference type="SAM" id="Phobius"/>
    </source>
</evidence>
<feature type="region of interest" description="Disordered" evidence="1">
    <location>
        <begin position="86"/>
        <end position="118"/>
    </location>
</feature>
<keyword evidence="2" id="KW-1133">Transmembrane helix</keyword>
<feature type="transmembrane region" description="Helical" evidence="2">
    <location>
        <begin position="33"/>
        <end position="49"/>
    </location>
</feature>
<gene>
    <name evidence="3" type="ORF">SEA_KABLUNA_18</name>
</gene>
<keyword evidence="2" id="KW-0812">Transmembrane</keyword>
<protein>
    <submittedName>
        <fullName evidence="3">Uncharacterized protein</fullName>
    </submittedName>
</protein>
<accession>A0A2D1GCI4</accession>
<keyword evidence="4" id="KW-1185">Reference proteome</keyword>
<evidence type="ECO:0000256" key="1">
    <source>
        <dbReference type="SAM" id="MobiDB-lite"/>
    </source>
</evidence>
<feature type="compositionally biased region" description="Basic and acidic residues" evidence="1">
    <location>
        <begin position="92"/>
        <end position="118"/>
    </location>
</feature>
<dbReference type="Proteomes" id="UP000229692">
    <property type="component" value="Segment"/>
</dbReference>
<organism evidence="3 4">
    <name type="scientific">Gordonia phage Kabluna</name>
    <dbReference type="NCBI Taxonomy" id="2041511"/>
    <lineage>
        <taxon>Viruses</taxon>
        <taxon>Duplodnaviria</taxon>
        <taxon>Heunggongvirae</taxon>
        <taxon>Uroviricota</taxon>
        <taxon>Caudoviricetes</taxon>
        <taxon>Zierdtviridae</taxon>
        <taxon>Emilbogenvirinae</taxon>
        <taxon>Kablunavirus</taxon>
        <taxon>Kablunavirus kabluna</taxon>
    </lineage>
</organism>
<reference evidence="3 4" key="1">
    <citation type="submission" date="2017-09" db="EMBL/GenBank/DDBJ databases">
        <authorList>
            <person name="Pope W.H."/>
            <person name="Garlena R.A."/>
            <person name="Russell D.A."/>
            <person name="Jacobs-Sera D."/>
            <person name="Hatfull G.F."/>
        </authorList>
    </citation>
    <scope>NUCLEOTIDE SEQUENCE [LARGE SCALE GENOMIC DNA]</scope>
</reference>
<dbReference type="EMBL" id="MF919510">
    <property type="protein sequence ID" value="ATN89539.1"/>
    <property type="molecule type" value="Genomic_DNA"/>
</dbReference>
<evidence type="ECO:0000313" key="4">
    <source>
        <dbReference type="Proteomes" id="UP000229692"/>
    </source>
</evidence>
<name>A0A2D1GCI4_9CAUD</name>
<evidence type="ECO:0000313" key="3">
    <source>
        <dbReference type="EMBL" id="ATN89539.1"/>
    </source>
</evidence>
<sequence length="118" mass="13390">MTFMEKAGTGVGLWLLLAALINAADHRWLICATILSLASGILVWVFGRASDREAARQKRENDALLDRLEHEMNQEDASGEYIRDGNGFWIRKPQERDLGDSRRDDEDRDQRGGEGAFR</sequence>
<proteinExistence type="predicted"/>